<proteinExistence type="predicted"/>
<feature type="chain" id="PRO_5041202679" description="LysM domain-containing protein" evidence="2">
    <location>
        <begin position="25"/>
        <end position="503"/>
    </location>
</feature>
<comment type="caution">
    <text evidence="4">The sequence shown here is derived from an EMBL/GenBank/DDBJ whole genome shotgun (WGS) entry which is preliminary data.</text>
</comment>
<evidence type="ECO:0000256" key="1">
    <source>
        <dbReference type="SAM" id="MobiDB-lite"/>
    </source>
</evidence>
<dbReference type="EMBL" id="JAPDRK010000024">
    <property type="protein sequence ID" value="KAJ9602795.1"/>
    <property type="molecule type" value="Genomic_DNA"/>
</dbReference>
<dbReference type="Pfam" id="PF01476">
    <property type="entry name" value="LysM"/>
    <property type="match status" value="2"/>
</dbReference>
<organism evidence="4 5">
    <name type="scientific">Cladophialophora chaetospira</name>
    <dbReference type="NCBI Taxonomy" id="386627"/>
    <lineage>
        <taxon>Eukaryota</taxon>
        <taxon>Fungi</taxon>
        <taxon>Dikarya</taxon>
        <taxon>Ascomycota</taxon>
        <taxon>Pezizomycotina</taxon>
        <taxon>Eurotiomycetes</taxon>
        <taxon>Chaetothyriomycetidae</taxon>
        <taxon>Chaetothyriales</taxon>
        <taxon>Herpotrichiellaceae</taxon>
        <taxon>Cladophialophora</taxon>
    </lineage>
</organism>
<dbReference type="Proteomes" id="UP001172673">
    <property type="component" value="Unassembled WGS sequence"/>
</dbReference>
<dbReference type="SMART" id="SM00257">
    <property type="entry name" value="LysM"/>
    <property type="match status" value="3"/>
</dbReference>
<dbReference type="SUPFAM" id="SSF54106">
    <property type="entry name" value="LysM domain"/>
    <property type="match status" value="2"/>
</dbReference>
<evidence type="ECO:0000313" key="5">
    <source>
        <dbReference type="Proteomes" id="UP001172673"/>
    </source>
</evidence>
<dbReference type="PROSITE" id="PS51782">
    <property type="entry name" value="LYSM"/>
    <property type="match status" value="2"/>
</dbReference>
<feature type="region of interest" description="Disordered" evidence="1">
    <location>
        <begin position="251"/>
        <end position="277"/>
    </location>
</feature>
<sequence length="503" mass="52512">MLVKYFWLAAVVAAVGVAASPAAAKPKSTTTTRARASTTTTRARTSTVVQSLPTGLPTIDIGDLTFFDILPAKTGSIETHAHLVARGTPSYSVVSGDTGNSIDTLLIILLSVSVAKYSIPFNTLSSANQGVNWNNLAVGQSLAMPSLRKPIIYSVAGGDTGNGIASKNGILFIDLSNANPSVNWNNLQVGQKVQVPGYGTKTTYTVASGDTGTTIATGFCIAFSTLSNANSGVNWNNLQVGQVLQIPVGASPSQTQSTTNTTTTAPPSGWTPVPGEPSVTQTATVTGANAVQTINNQDGQGSRPDQYTFYQGDGTTNWPAISSWESFENMWNNNGAIIGTCSQFGVTSNSADETKKIYYAIQAVAAKSKLDHRFLLAVVLQESSGCVRVPTTVSPPPYNISNPGLMQSHMGVGTCNSNGNIQNPCQVNAIFQMIEDGAMGTSNGDGLVQTINQAGGSGALSFYKAARLYNSGSIPSVQNDGSRILFMVFTLLFEAVGQSFGVT</sequence>
<evidence type="ECO:0000259" key="3">
    <source>
        <dbReference type="PROSITE" id="PS51782"/>
    </source>
</evidence>
<evidence type="ECO:0000313" key="4">
    <source>
        <dbReference type="EMBL" id="KAJ9602795.1"/>
    </source>
</evidence>
<dbReference type="AlphaFoldDB" id="A0AA39CC45"/>
<gene>
    <name evidence="4" type="ORF">H2200_012575</name>
</gene>
<keyword evidence="5" id="KW-1185">Reference proteome</keyword>
<protein>
    <recommendedName>
        <fullName evidence="3">LysM domain-containing protein</fullName>
    </recommendedName>
</protein>
<feature type="domain" description="LysM" evidence="3">
    <location>
        <begin position="202"/>
        <end position="246"/>
    </location>
</feature>
<dbReference type="InterPro" id="IPR018392">
    <property type="entry name" value="LysM"/>
</dbReference>
<dbReference type="CDD" id="cd00118">
    <property type="entry name" value="LysM"/>
    <property type="match status" value="2"/>
</dbReference>
<feature type="signal peptide" evidence="2">
    <location>
        <begin position="1"/>
        <end position="24"/>
    </location>
</feature>
<dbReference type="PANTHER" id="PTHR33734">
    <property type="entry name" value="LYSM DOMAIN-CONTAINING GPI-ANCHORED PROTEIN 2"/>
    <property type="match status" value="1"/>
</dbReference>
<name>A0AA39CC45_9EURO</name>
<feature type="compositionally biased region" description="Low complexity" evidence="1">
    <location>
        <begin position="251"/>
        <end position="272"/>
    </location>
</feature>
<evidence type="ECO:0000256" key="2">
    <source>
        <dbReference type="SAM" id="SignalP"/>
    </source>
</evidence>
<keyword evidence="2" id="KW-0732">Signal</keyword>
<accession>A0AA39CC45</accession>
<dbReference type="InterPro" id="IPR036779">
    <property type="entry name" value="LysM_dom_sf"/>
</dbReference>
<dbReference type="Gene3D" id="3.10.350.10">
    <property type="entry name" value="LysM domain"/>
    <property type="match status" value="3"/>
</dbReference>
<dbReference type="PANTHER" id="PTHR33734:SF22">
    <property type="entry name" value="MEMBRANE-BOUND LYTIC MUREIN TRANSGLYCOSYLASE D"/>
    <property type="match status" value="1"/>
</dbReference>
<feature type="domain" description="LysM" evidence="3">
    <location>
        <begin position="151"/>
        <end position="195"/>
    </location>
</feature>
<reference evidence="4" key="1">
    <citation type="submission" date="2022-10" db="EMBL/GenBank/DDBJ databases">
        <title>Culturing micro-colonial fungi from biological soil crusts in the Mojave desert and describing Neophaeococcomyces mojavensis, and introducing the new genera and species Taxawa tesnikishii.</title>
        <authorList>
            <person name="Kurbessoian T."/>
            <person name="Stajich J.E."/>
        </authorList>
    </citation>
    <scope>NUCLEOTIDE SEQUENCE</scope>
    <source>
        <strain evidence="4">TK_41</strain>
    </source>
</reference>